<evidence type="ECO:0000313" key="2">
    <source>
        <dbReference type="Proteomes" id="UP001165041"/>
    </source>
</evidence>
<protein>
    <submittedName>
        <fullName evidence="1">Uncharacterized protein</fullName>
    </submittedName>
</protein>
<accession>A0A9W6V6N9</accession>
<dbReference type="InterPro" id="IPR057705">
    <property type="entry name" value="DUF7945"/>
</dbReference>
<gene>
    <name evidence="1" type="ORF">Kpho02_77950</name>
</gene>
<dbReference type="Proteomes" id="UP001165041">
    <property type="component" value="Unassembled WGS sequence"/>
</dbReference>
<dbReference type="RefSeq" id="WP_285741021.1">
    <property type="nucleotide sequence ID" value="NZ_BSSA01000077.1"/>
</dbReference>
<evidence type="ECO:0000313" key="1">
    <source>
        <dbReference type="EMBL" id="GLW75498.1"/>
    </source>
</evidence>
<sequence>MTDRGPTLPALRHQLVAAVLTLAAPGLQDDAFDPAPLLTTLFTEACDADDPLPWIGHTLRTGEEAALTADLGTALRTLRAALPPDPRPADHLRSPAWPAVTTTAARLARALVANDHHAASAPGP</sequence>
<name>A0A9W6V6N9_9ACTN</name>
<organism evidence="1 2">
    <name type="scientific">Kitasatospora phosalacinea</name>
    <dbReference type="NCBI Taxonomy" id="2065"/>
    <lineage>
        <taxon>Bacteria</taxon>
        <taxon>Bacillati</taxon>
        <taxon>Actinomycetota</taxon>
        <taxon>Actinomycetes</taxon>
        <taxon>Kitasatosporales</taxon>
        <taxon>Streptomycetaceae</taxon>
        <taxon>Kitasatospora</taxon>
    </lineage>
</organism>
<proteinExistence type="predicted"/>
<reference evidence="1" key="1">
    <citation type="submission" date="2023-02" db="EMBL/GenBank/DDBJ databases">
        <title>Kitasatospora phosalacinea NBRC 14627.</title>
        <authorList>
            <person name="Ichikawa N."/>
            <person name="Sato H."/>
            <person name="Tonouchi N."/>
        </authorList>
    </citation>
    <scope>NUCLEOTIDE SEQUENCE</scope>
    <source>
        <strain evidence="1">NBRC 14627</strain>
    </source>
</reference>
<dbReference type="AlphaFoldDB" id="A0A9W6V6N9"/>
<comment type="caution">
    <text evidence="1">The sequence shown here is derived from an EMBL/GenBank/DDBJ whole genome shotgun (WGS) entry which is preliminary data.</text>
</comment>
<dbReference type="EMBL" id="BSSA01000077">
    <property type="protein sequence ID" value="GLW75498.1"/>
    <property type="molecule type" value="Genomic_DNA"/>
</dbReference>
<dbReference type="NCBIfam" id="NF047838">
    <property type="entry name" value="SCO4402_fam"/>
    <property type="match status" value="1"/>
</dbReference>